<proteinExistence type="predicted"/>
<dbReference type="InterPro" id="IPR043822">
    <property type="entry name" value="EsV_1_7_cys"/>
</dbReference>
<sequence>MPKLCGYENCRNVSSYGINCEPIRCKKHKDDNMKLSSSLCKCGKQPSYNLKGLTAKFCSDCKPENAIDVKNKKCNFESCNKTPNYNYANELNAIYCKTHSLENMIDINHKRCNYNECSKIPSFNYEGEKAPIRCFIHREPEMINFFFKKCCYLNCKTTAYFNYDNEKKPIYCSLHKEENMINIISKICIHPNCKVTPSYNYENEKTPIYCNLHKINQMVNVKSKYCLYSDCNLKASFNYINEKSPLYCAKHKFENMENILCNKCLHEGCKTQPFFNYNGETSGKYCIKHKTSSMIDVVAQKCKADNCQTRANKNYKDYCTNCYQHLFPLDPLTFQIRCKTKEIAVRDFINTKFEGFQHDKPLWYNESACDCTTKRRIDHRKLINGTLLCIETDENQHKSYSKADEEARYNDVFMAYGGKFIFIRFNPDKYKDENGKSCNPMLFNRLIVLEEEINKQIQRIEKDENNDLLEVIELYYDKNS</sequence>
<evidence type="ECO:0000313" key="1">
    <source>
        <dbReference type="EMBL" id="QHT92078.1"/>
    </source>
</evidence>
<organism evidence="1">
    <name type="scientific">viral metagenome</name>
    <dbReference type="NCBI Taxonomy" id="1070528"/>
    <lineage>
        <taxon>unclassified sequences</taxon>
        <taxon>metagenomes</taxon>
        <taxon>organismal metagenomes</taxon>
    </lineage>
</organism>
<reference evidence="1" key="1">
    <citation type="journal article" date="2020" name="Nature">
        <title>Giant virus diversity and host interactions through global metagenomics.</title>
        <authorList>
            <person name="Schulz F."/>
            <person name="Roux S."/>
            <person name="Paez-Espino D."/>
            <person name="Jungbluth S."/>
            <person name="Walsh D.A."/>
            <person name="Denef V.J."/>
            <person name="McMahon K.D."/>
            <person name="Konstantinidis K.T."/>
            <person name="Eloe-Fadrosh E.A."/>
            <person name="Kyrpides N.C."/>
            <person name="Woyke T."/>
        </authorList>
    </citation>
    <scope>NUCLEOTIDE SEQUENCE</scope>
    <source>
        <strain evidence="1">GVMAG-M-3300023184-86</strain>
    </source>
</reference>
<dbReference type="EMBL" id="MN740176">
    <property type="protein sequence ID" value="QHT92078.1"/>
    <property type="molecule type" value="Genomic_DNA"/>
</dbReference>
<dbReference type="Gene3D" id="6.10.140.110">
    <property type="match status" value="2"/>
</dbReference>
<protein>
    <submittedName>
        <fullName evidence="1">Uncharacterized protein</fullName>
    </submittedName>
</protein>
<accession>A0A6C0IFW3</accession>
<dbReference type="AlphaFoldDB" id="A0A6C0IFW3"/>
<name>A0A6C0IFW3_9ZZZZ</name>
<dbReference type="Pfam" id="PF19114">
    <property type="entry name" value="EsV_1_7_cys"/>
    <property type="match status" value="8"/>
</dbReference>
<dbReference type="SMART" id="SM01425">
    <property type="entry name" value="EsV_1_7"/>
    <property type="match status" value="7"/>
</dbReference>